<name>A0AAE0P8N0_9PEZI</name>
<proteinExistence type="predicted"/>
<dbReference type="EMBL" id="JAULSW010000001">
    <property type="protein sequence ID" value="KAK3395252.1"/>
    <property type="molecule type" value="Genomic_DNA"/>
</dbReference>
<reference evidence="2" key="2">
    <citation type="submission" date="2023-06" db="EMBL/GenBank/DDBJ databases">
        <authorList>
            <consortium name="Lawrence Berkeley National Laboratory"/>
            <person name="Haridas S."/>
            <person name="Hensen N."/>
            <person name="Bonometti L."/>
            <person name="Westerberg I."/>
            <person name="Brannstrom I.O."/>
            <person name="Guillou S."/>
            <person name="Cros-Aarteil S."/>
            <person name="Calhoun S."/>
            <person name="Kuo A."/>
            <person name="Mondo S."/>
            <person name="Pangilinan J."/>
            <person name="Riley R."/>
            <person name="LaButti K."/>
            <person name="Andreopoulos B."/>
            <person name="Lipzen A."/>
            <person name="Chen C."/>
            <person name="Yanf M."/>
            <person name="Daum C."/>
            <person name="Ng V."/>
            <person name="Clum A."/>
            <person name="Steindorff A."/>
            <person name="Ohm R."/>
            <person name="Martin F."/>
            <person name="Silar P."/>
            <person name="Natvig D."/>
            <person name="Lalanne C."/>
            <person name="Gautier V."/>
            <person name="Ament-velasquez S.L."/>
            <person name="Kruys A."/>
            <person name="Hutchinson M.I."/>
            <person name="Powell A.J."/>
            <person name="Barry K."/>
            <person name="Miller A.N."/>
            <person name="Grigoriev I.V."/>
            <person name="Debuchy R."/>
            <person name="Gladieux P."/>
            <person name="Thoren M.H."/>
            <person name="Johannesson H."/>
        </authorList>
    </citation>
    <scope>NUCLEOTIDE SEQUENCE</scope>
    <source>
        <strain evidence="2">CBS 232.78</strain>
    </source>
</reference>
<gene>
    <name evidence="2" type="ORF">B0H63DRAFT_533942</name>
</gene>
<keyword evidence="3" id="KW-1185">Reference proteome</keyword>
<comment type="caution">
    <text evidence="2">The sequence shown here is derived from an EMBL/GenBank/DDBJ whole genome shotgun (WGS) entry which is preliminary data.</text>
</comment>
<accession>A0AAE0P8N0</accession>
<reference evidence="2" key="1">
    <citation type="journal article" date="2023" name="Mol. Phylogenet. Evol.">
        <title>Genome-scale phylogeny and comparative genomics of the fungal order Sordariales.</title>
        <authorList>
            <person name="Hensen N."/>
            <person name="Bonometti L."/>
            <person name="Westerberg I."/>
            <person name="Brannstrom I.O."/>
            <person name="Guillou S."/>
            <person name="Cros-Aarteil S."/>
            <person name="Calhoun S."/>
            <person name="Haridas S."/>
            <person name="Kuo A."/>
            <person name="Mondo S."/>
            <person name="Pangilinan J."/>
            <person name="Riley R."/>
            <person name="LaButti K."/>
            <person name="Andreopoulos B."/>
            <person name="Lipzen A."/>
            <person name="Chen C."/>
            <person name="Yan M."/>
            <person name="Daum C."/>
            <person name="Ng V."/>
            <person name="Clum A."/>
            <person name="Steindorff A."/>
            <person name="Ohm R.A."/>
            <person name="Martin F."/>
            <person name="Silar P."/>
            <person name="Natvig D.O."/>
            <person name="Lalanne C."/>
            <person name="Gautier V."/>
            <person name="Ament-Velasquez S.L."/>
            <person name="Kruys A."/>
            <person name="Hutchinson M.I."/>
            <person name="Powell A.J."/>
            <person name="Barry K."/>
            <person name="Miller A.N."/>
            <person name="Grigoriev I.V."/>
            <person name="Debuchy R."/>
            <person name="Gladieux P."/>
            <person name="Hiltunen Thoren M."/>
            <person name="Johannesson H."/>
        </authorList>
    </citation>
    <scope>NUCLEOTIDE SEQUENCE</scope>
    <source>
        <strain evidence="2">CBS 232.78</strain>
    </source>
</reference>
<dbReference type="AlphaFoldDB" id="A0AAE0P8N0"/>
<protein>
    <submittedName>
        <fullName evidence="2">Uncharacterized protein</fullName>
    </submittedName>
</protein>
<evidence type="ECO:0000313" key="3">
    <source>
        <dbReference type="Proteomes" id="UP001285441"/>
    </source>
</evidence>
<evidence type="ECO:0000256" key="1">
    <source>
        <dbReference type="SAM" id="MobiDB-lite"/>
    </source>
</evidence>
<feature type="region of interest" description="Disordered" evidence="1">
    <location>
        <begin position="268"/>
        <end position="287"/>
    </location>
</feature>
<evidence type="ECO:0000313" key="2">
    <source>
        <dbReference type="EMBL" id="KAK3395252.1"/>
    </source>
</evidence>
<organism evidence="2 3">
    <name type="scientific">Podospora didyma</name>
    <dbReference type="NCBI Taxonomy" id="330526"/>
    <lineage>
        <taxon>Eukaryota</taxon>
        <taxon>Fungi</taxon>
        <taxon>Dikarya</taxon>
        <taxon>Ascomycota</taxon>
        <taxon>Pezizomycotina</taxon>
        <taxon>Sordariomycetes</taxon>
        <taxon>Sordariomycetidae</taxon>
        <taxon>Sordariales</taxon>
        <taxon>Podosporaceae</taxon>
        <taxon>Podospora</taxon>
    </lineage>
</organism>
<feature type="region of interest" description="Disordered" evidence="1">
    <location>
        <begin position="306"/>
        <end position="356"/>
    </location>
</feature>
<sequence>MAKPQIQINLETPQDLEFHLPNEIDPKTGRPLPHRKAAIGTDRKGKARLMSVIGQMPVAVHGLSTDGEPHTLVIFEWSAAPEIQGLRFKEVVIEVSFSAEGYSRRNAEDEAAELRRRGFNPNYWDPEVVAAVPTGTEWYHRTIRKVGGKSTLEMGFSAGFATFVSLAPKYAMERDTGVNLTDSIKVMGRPFVAGSNRNRPNAVRWTMLENESQKSGVPAYLRTAVLLKRQSDDNGIFLGRVSVETHVSWWEDLMEKKRKLTGDVPKNEPIVFDPDDQKSVGKTPFDGMKNKLDKVDLRKEFNIVMLEASPQGKEDEAEGAGHTGDMEDAGNGGGDEGGAEPDTESADTGAGDEVGE</sequence>
<dbReference type="Proteomes" id="UP001285441">
    <property type="component" value="Unassembled WGS sequence"/>
</dbReference>